<dbReference type="GO" id="GO:0008964">
    <property type="term" value="F:phosphoenolpyruvate carboxylase activity"/>
    <property type="evidence" value="ECO:0007669"/>
    <property type="project" value="UniProtKB-UniRule"/>
</dbReference>
<keyword evidence="2 5" id="KW-0456">Lyase</keyword>
<accession>A0A0E3STT8</accession>
<keyword evidence="6" id="KW-1185">Reference proteome</keyword>
<dbReference type="EC" id="4.1.1.31" evidence="4"/>
<sequence length="531" mass="60058">MNTKGDIKMRRKDIFPKIMCTQHPDSVSKYIATQKEVEEAVEAALKYECDEYMPDYEGKATPYHQNVQIVSKFIEETDLIPGNNFYITPRVPSATQENRFRQIMVMMSIAEANYNSHEFSSTQAITELIHPMTSTTEEIIESQKHMVEVGELAKKEFQFEMETPRVIPLIEDVQGLLNAEATVENTISSTEKMLDQDLDKYRVFIGKSDSALSFGHVASALSCKYAINELCGLEKKIDTNIGIIFGAGTLPFRGHLNRQNAPNFFEEYKGISTITLQSAIRFNHSENESRELIKYAREKLSGSPETYDQNAKTDLINMIAILGSRYNQVIQHIAPTVSCISSLMPQQRDRLIHGSSTGYSREIPEISGITSLCRKDIAEELEKSIPSEMLSFPRAIKFTGALYSIGLPPEVIGLGNALEDIRKTIGEDAFEALIQKYFPSMGSDLNFAFGYLDLRSADRFLPAFAQRSLQKDVDILKDIFDIDHDCDPSYRKLLEIMQPELIRPDEQPDENVSHIIESTLLQMAKIRRTVG</sequence>
<keyword evidence="3" id="KW-0120">Carbon dioxide fixation</keyword>
<dbReference type="EMBL" id="CP009518">
    <property type="protein sequence ID" value="AKB86183.1"/>
    <property type="molecule type" value="Genomic_DNA"/>
</dbReference>
<evidence type="ECO:0000256" key="1">
    <source>
        <dbReference type="ARBA" id="ARBA00022842"/>
    </source>
</evidence>
<dbReference type="KEGG" id="mmet:MCMEM_2130"/>
<dbReference type="InterPro" id="IPR015813">
    <property type="entry name" value="Pyrv/PenolPyrv_kinase-like_dom"/>
</dbReference>
<keyword evidence="5" id="KW-0670">Pyruvate</keyword>
<dbReference type="STRING" id="1434104.MCMEM_2130"/>
<evidence type="ECO:0000256" key="4">
    <source>
        <dbReference type="NCBIfam" id="TIGR02751"/>
    </source>
</evidence>
<dbReference type="PATRIC" id="fig|1434104.5.peg.2318"/>
<dbReference type="Pfam" id="PF14010">
    <property type="entry name" value="PEPcase_2"/>
    <property type="match status" value="1"/>
</dbReference>
<name>A0A0E3STT8_METMT</name>
<evidence type="ECO:0000313" key="6">
    <source>
        <dbReference type="Proteomes" id="UP000033048"/>
    </source>
</evidence>
<protein>
    <recommendedName>
        <fullName evidence="4">Phosphoenolpyruvate carboxylase</fullName>
        <ecNumber evidence="4">4.1.1.31</ecNumber>
    </recommendedName>
</protein>
<dbReference type="AlphaFoldDB" id="A0A0E3STT8"/>
<dbReference type="InterPro" id="IPR007566">
    <property type="entry name" value="PEP_COase_arc-type"/>
</dbReference>
<keyword evidence="1" id="KW-0460">Magnesium</keyword>
<organism evidence="5 6">
    <name type="scientific">Methanococcoides methylutens MM1</name>
    <dbReference type="NCBI Taxonomy" id="1434104"/>
    <lineage>
        <taxon>Archaea</taxon>
        <taxon>Methanobacteriati</taxon>
        <taxon>Methanobacteriota</taxon>
        <taxon>Stenosarchaea group</taxon>
        <taxon>Methanomicrobia</taxon>
        <taxon>Methanosarcinales</taxon>
        <taxon>Methanosarcinaceae</taxon>
        <taxon>Methanococcoides</taxon>
    </lineage>
</organism>
<proteinExistence type="predicted"/>
<gene>
    <name evidence="5" type="ORF">MCMEM_2130</name>
</gene>
<reference evidence="5 6" key="1">
    <citation type="submission" date="2014-07" db="EMBL/GenBank/DDBJ databases">
        <title>Methanogenic archaea and the global carbon cycle.</title>
        <authorList>
            <person name="Henriksen J.R."/>
            <person name="Luke J."/>
            <person name="Reinhart S."/>
            <person name="Benedict M.N."/>
            <person name="Youngblut N.D."/>
            <person name="Metcalf M.E."/>
            <person name="Whitaker R.J."/>
            <person name="Metcalf W.W."/>
        </authorList>
    </citation>
    <scope>NUCLEOTIDE SEQUENCE [LARGE SCALE GENOMIC DNA]</scope>
    <source>
        <strain evidence="5 6">MM1</strain>
    </source>
</reference>
<dbReference type="Proteomes" id="UP000033048">
    <property type="component" value="Chromosome"/>
</dbReference>
<dbReference type="GO" id="GO:0015977">
    <property type="term" value="P:carbon fixation"/>
    <property type="evidence" value="ECO:0007669"/>
    <property type="project" value="UniProtKB-KW"/>
</dbReference>
<dbReference type="NCBIfam" id="TIGR02751">
    <property type="entry name" value="PEPCase_arch"/>
    <property type="match status" value="1"/>
</dbReference>
<evidence type="ECO:0000256" key="2">
    <source>
        <dbReference type="ARBA" id="ARBA00023239"/>
    </source>
</evidence>
<dbReference type="SUPFAM" id="SSF51621">
    <property type="entry name" value="Phosphoenolpyruvate/pyruvate domain"/>
    <property type="match status" value="1"/>
</dbReference>
<dbReference type="PIRSF" id="PIRSF006677">
    <property type="entry name" value="UCP006677"/>
    <property type="match status" value="1"/>
</dbReference>
<dbReference type="HOGENOM" id="CLU_517433_0_0_2"/>
<evidence type="ECO:0000313" key="5">
    <source>
        <dbReference type="EMBL" id="AKB86183.1"/>
    </source>
</evidence>
<evidence type="ECO:0000256" key="3">
    <source>
        <dbReference type="ARBA" id="ARBA00023300"/>
    </source>
</evidence>
<dbReference type="GO" id="GO:0006099">
    <property type="term" value="P:tricarboxylic acid cycle"/>
    <property type="evidence" value="ECO:0007669"/>
    <property type="project" value="InterPro"/>
</dbReference>